<feature type="compositionally biased region" description="Polar residues" evidence="1">
    <location>
        <begin position="206"/>
        <end position="234"/>
    </location>
</feature>
<feature type="region of interest" description="Disordered" evidence="1">
    <location>
        <begin position="596"/>
        <end position="619"/>
    </location>
</feature>
<feature type="compositionally biased region" description="Basic and acidic residues" evidence="1">
    <location>
        <begin position="263"/>
        <end position="273"/>
    </location>
</feature>
<feature type="region of interest" description="Disordered" evidence="1">
    <location>
        <begin position="196"/>
        <end position="340"/>
    </location>
</feature>
<feature type="compositionally biased region" description="Polar residues" evidence="1">
    <location>
        <begin position="22"/>
        <end position="43"/>
    </location>
</feature>
<feature type="compositionally biased region" description="Basic and acidic residues" evidence="1">
    <location>
        <begin position="780"/>
        <end position="798"/>
    </location>
</feature>
<feature type="compositionally biased region" description="Low complexity" evidence="1">
    <location>
        <begin position="898"/>
        <end position="920"/>
    </location>
</feature>
<feature type="region of interest" description="Disordered" evidence="1">
    <location>
        <begin position="866"/>
        <end position="924"/>
    </location>
</feature>
<sequence>MAYDSLEQHDFDVEGDGDLDSGHTTSKNSPAPNTSLHQPTATTVAVKALRQIVHPSNRARSQTDSSYEMVEDDDYDEVEVDDTEALENDDDPTITTPNRFALQDKSQNKEADKEENTTSHAHDGLRDGSSKAIRLPILRTAVPANHLDLRHPTPVDDQRVLLASYTDKIELLERTAERLSMTSSIDDAIRDLHGELKRNGSRRSPLRSSPDVTISTRAGNTSQTIEIDTNITSTTHKRELVEQLPSTIPGVARSTSKSSRFGTRPEPELEGRPLDSFSFVQSSSSSPPPTMAQSPIAQSPIEATGPKENFLPVDRKLEVRNPEPRGEEDRPSSPSSTDTLDAEKMFAGFDGAHAPAPPEPQQRRITIHEPLDALGVSPRRSSFGALLTVDGIDSNVQQPAKDRFSVAGDLRPRQPRISTAERMSMARSQSYEDPETGQQMLYYPAPVPVMLNLPQKLSKAPSSIARGKRRTQALSTIPEPARHAAIWLPDVLEIENEPDLPDNDEVQQLEYVPQHQRMSMGGRRVTQDAQHLPPQLRATAFFDMPMPEQVVELKEQSAVATLDSILDASAHAPVTAFTDHLIAGHLGAEVYGQPKMQNRSSTANLLSPEEKAQPKKRTSAFNLLGRRSSGGNALDTETEKRRAEMIADIRAGKIIRDEEEEEDVSEPEEEPEEEEYHGAPTTLLAELQLRKQQQKHRTRPLATAYPNGLHSTLLELDAVAQAEAETRKHKRVTLAWEERAAESDDEEEEDDDDVPLALIYANNAKKAQSLDLNRPLGLIERRDMEDNEPLSRRRDRLQGKIPMNRASLLSVNPPPPPTPPEDEGETLAERLARLRGADGEEVPTNLPKARPVSGDFASEMLSQFGGDLLDEDTKSKGKQSPTDEEEETLGQRRKRLQAEAQARAAEVGASGPAPAAESPSRPTVIQRHSMADILHHHPQVGASLQPKPQTGLLGLNERMGAPKPVPGSTHNILSSRAPAGGFKGGMYNDGQAGTAPRIPRQHNPFDTRAAGIPQGQFQFPQPSLGMGQMGYNANNPVIFAGGYQGVGGYAQGMGYPAPMQMAYLPQVQNTMASMGMLNMGMGMTAQPLNQGQIDMVERWRQSVMQ</sequence>
<feature type="compositionally biased region" description="Basic and acidic residues" evidence="1">
    <location>
        <begin position="313"/>
        <end position="331"/>
    </location>
</feature>
<feature type="compositionally biased region" description="Polar residues" evidence="1">
    <location>
        <begin position="596"/>
        <end position="605"/>
    </location>
</feature>
<protein>
    <submittedName>
        <fullName evidence="2">Uncharacterized protein</fullName>
    </submittedName>
</protein>
<dbReference type="EMBL" id="KN832873">
    <property type="protein sequence ID" value="KIN03664.1"/>
    <property type="molecule type" value="Genomic_DNA"/>
</dbReference>
<organism evidence="2 3">
    <name type="scientific">Oidiodendron maius (strain Zn)</name>
    <dbReference type="NCBI Taxonomy" id="913774"/>
    <lineage>
        <taxon>Eukaryota</taxon>
        <taxon>Fungi</taxon>
        <taxon>Dikarya</taxon>
        <taxon>Ascomycota</taxon>
        <taxon>Pezizomycotina</taxon>
        <taxon>Leotiomycetes</taxon>
        <taxon>Leotiomycetes incertae sedis</taxon>
        <taxon>Myxotrichaceae</taxon>
        <taxon>Oidiodendron</taxon>
    </lineage>
</organism>
<feature type="compositionally biased region" description="Basic and acidic residues" evidence="1">
    <location>
        <begin position="827"/>
        <end position="838"/>
    </location>
</feature>
<feature type="compositionally biased region" description="Acidic residues" evidence="1">
    <location>
        <begin position="657"/>
        <end position="675"/>
    </location>
</feature>
<keyword evidence="3" id="KW-1185">Reference proteome</keyword>
<dbReference type="HOGENOM" id="CLU_001373_0_0_1"/>
<name>A0A0C3CXE0_OIDMZ</name>
<dbReference type="InParanoid" id="A0A0C3CXE0"/>
<evidence type="ECO:0000313" key="3">
    <source>
        <dbReference type="Proteomes" id="UP000054321"/>
    </source>
</evidence>
<gene>
    <name evidence="2" type="ORF">OIDMADRAFT_143189</name>
</gene>
<reference evidence="3" key="2">
    <citation type="submission" date="2015-01" db="EMBL/GenBank/DDBJ databases">
        <title>Evolutionary Origins and Diversification of the Mycorrhizal Mutualists.</title>
        <authorList>
            <consortium name="DOE Joint Genome Institute"/>
            <consortium name="Mycorrhizal Genomics Consortium"/>
            <person name="Kohler A."/>
            <person name="Kuo A."/>
            <person name="Nagy L.G."/>
            <person name="Floudas D."/>
            <person name="Copeland A."/>
            <person name="Barry K.W."/>
            <person name="Cichocki N."/>
            <person name="Veneault-Fourrey C."/>
            <person name="LaButti K."/>
            <person name="Lindquist E.A."/>
            <person name="Lipzen A."/>
            <person name="Lundell T."/>
            <person name="Morin E."/>
            <person name="Murat C."/>
            <person name="Riley R."/>
            <person name="Ohm R."/>
            <person name="Sun H."/>
            <person name="Tunlid A."/>
            <person name="Henrissat B."/>
            <person name="Grigoriev I.V."/>
            <person name="Hibbett D.S."/>
            <person name="Martin F."/>
        </authorList>
    </citation>
    <scope>NUCLEOTIDE SEQUENCE [LARGE SCALE GENOMIC DNA]</scope>
    <source>
        <strain evidence="3">Zn</strain>
    </source>
</reference>
<feature type="compositionally biased region" description="Acidic residues" evidence="1">
    <location>
        <begin position="69"/>
        <end position="92"/>
    </location>
</feature>
<evidence type="ECO:0000313" key="2">
    <source>
        <dbReference type="EMBL" id="KIN03664.1"/>
    </source>
</evidence>
<dbReference type="OrthoDB" id="5288142at2759"/>
<accession>A0A0C3CXE0</accession>
<feature type="region of interest" description="Disordered" evidence="1">
    <location>
        <begin position="1"/>
        <end position="128"/>
    </location>
</feature>
<proteinExistence type="predicted"/>
<feature type="compositionally biased region" description="Basic and acidic residues" evidence="1">
    <location>
        <begin position="106"/>
        <end position="128"/>
    </location>
</feature>
<feature type="region of interest" description="Disordered" evidence="1">
    <location>
        <begin position="653"/>
        <end position="678"/>
    </location>
</feature>
<dbReference type="AlphaFoldDB" id="A0A0C3CXE0"/>
<reference evidence="2 3" key="1">
    <citation type="submission" date="2014-04" db="EMBL/GenBank/DDBJ databases">
        <authorList>
            <consortium name="DOE Joint Genome Institute"/>
            <person name="Kuo A."/>
            <person name="Martino E."/>
            <person name="Perotto S."/>
            <person name="Kohler A."/>
            <person name="Nagy L.G."/>
            <person name="Floudas D."/>
            <person name="Copeland A."/>
            <person name="Barry K.W."/>
            <person name="Cichocki N."/>
            <person name="Veneault-Fourrey C."/>
            <person name="LaButti K."/>
            <person name="Lindquist E.A."/>
            <person name="Lipzen A."/>
            <person name="Lundell T."/>
            <person name="Morin E."/>
            <person name="Murat C."/>
            <person name="Sun H."/>
            <person name="Tunlid A."/>
            <person name="Henrissat B."/>
            <person name="Grigoriev I.V."/>
            <person name="Hibbett D.S."/>
            <person name="Martin F."/>
            <person name="Nordberg H.P."/>
            <person name="Cantor M.N."/>
            <person name="Hua S.X."/>
        </authorList>
    </citation>
    <scope>NUCLEOTIDE SEQUENCE [LARGE SCALE GENOMIC DNA]</scope>
    <source>
        <strain evidence="2 3">Zn</strain>
    </source>
</reference>
<evidence type="ECO:0000256" key="1">
    <source>
        <dbReference type="SAM" id="MobiDB-lite"/>
    </source>
</evidence>
<feature type="compositionally biased region" description="Basic and acidic residues" evidence="1">
    <location>
        <begin position="1"/>
        <end position="12"/>
    </location>
</feature>
<feature type="region of interest" description="Disordered" evidence="1">
    <location>
        <begin position="780"/>
        <end position="854"/>
    </location>
</feature>
<dbReference type="Proteomes" id="UP000054321">
    <property type="component" value="Unassembled WGS sequence"/>
</dbReference>
<dbReference type="STRING" id="913774.A0A0C3CXE0"/>
<feature type="compositionally biased region" description="Low complexity" evidence="1">
    <location>
        <begin position="276"/>
        <end position="295"/>
    </location>
</feature>